<dbReference type="SMART" id="SM00239">
    <property type="entry name" value="C2"/>
    <property type="match status" value="1"/>
</dbReference>
<dbReference type="InterPro" id="IPR044750">
    <property type="entry name" value="C2_SRC2/BAP"/>
</dbReference>
<dbReference type="InterPro" id="IPR000008">
    <property type="entry name" value="C2_dom"/>
</dbReference>
<dbReference type="PANTHER" id="PTHR32246">
    <property type="entry name" value="INGRESSION PROTEIN FIC1"/>
    <property type="match status" value="1"/>
</dbReference>
<dbReference type="GO" id="GO:0006952">
    <property type="term" value="P:defense response"/>
    <property type="evidence" value="ECO:0007669"/>
    <property type="project" value="InterPro"/>
</dbReference>
<dbReference type="PANTHER" id="PTHR32246:SF17">
    <property type="entry name" value="BON1-ASSOCIATED PROTEIN 2"/>
    <property type="match status" value="1"/>
</dbReference>
<dbReference type="AlphaFoldDB" id="A0A059C0D7"/>
<name>A0A059C0D7_EUCGR</name>
<dbReference type="CDD" id="cd04051">
    <property type="entry name" value="C2_SRC2_like"/>
    <property type="match status" value="1"/>
</dbReference>
<proteinExistence type="predicted"/>
<dbReference type="Pfam" id="PF00168">
    <property type="entry name" value="C2"/>
    <property type="match status" value="1"/>
</dbReference>
<reference evidence="2" key="1">
    <citation type="submission" date="2013-07" db="EMBL/GenBank/DDBJ databases">
        <title>The genome of Eucalyptus grandis.</title>
        <authorList>
            <person name="Schmutz J."/>
            <person name="Hayes R."/>
            <person name="Myburg A."/>
            <person name="Tuskan G."/>
            <person name="Grattapaglia D."/>
            <person name="Rokhsar D.S."/>
        </authorList>
    </citation>
    <scope>NUCLEOTIDE SEQUENCE</scope>
    <source>
        <tissue evidence="2">Leaf extractions</tissue>
    </source>
</reference>
<dbReference type="Gramene" id="KCW71689">
    <property type="protein sequence ID" value="KCW71689"/>
    <property type="gene ID" value="EUGRSUZ_E00206"/>
</dbReference>
<dbReference type="InterPro" id="IPR035892">
    <property type="entry name" value="C2_domain_sf"/>
</dbReference>
<sequence length="271" mass="29626">MHAIIECFRLQSSRASRNPTKGQKIDFVSQNGITSDNILGANIYNRLAKETRLLTFAAHLSSSSQHFSSHSSTPLLQIPNFKLSERRSSTQKRKKRRMKRALEITLISGENLRLNKKPVKNAVVAVRVEASHECSTKPAPDKGTNPQWNEKLAFDLPLHAGFITLEVKCRSSSGSYKLVGGATVPVSDLAGEPGTPEGLVHFLSYRLRDSNGVQTDGIINISAKMSGPAPAHKYEVPRPPIGVPVGHQRKMMVAGGLVIGVPVRYAQPCRC</sequence>
<gene>
    <name evidence="2" type="ORF">EUGRSUZ_E00206</name>
</gene>
<dbReference type="eggNOG" id="ENOG502S1PY">
    <property type="taxonomic scope" value="Eukaryota"/>
</dbReference>
<accession>A0A059C0D7</accession>
<dbReference type="EMBL" id="KK198757">
    <property type="protein sequence ID" value="KCW71689.1"/>
    <property type="molecule type" value="Genomic_DNA"/>
</dbReference>
<feature type="domain" description="C2" evidence="1">
    <location>
        <begin position="82"/>
        <end position="199"/>
    </location>
</feature>
<dbReference type="InParanoid" id="A0A059C0D7"/>
<dbReference type="STRING" id="71139.A0A059C0D7"/>
<protein>
    <recommendedName>
        <fullName evidence="1">C2 domain-containing protein</fullName>
    </recommendedName>
</protein>
<dbReference type="PROSITE" id="PS50004">
    <property type="entry name" value="C2"/>
    <property type="match status" value="1"/>
</dbReference>
<evidence type="ECO:0000313" key="2">
    <source>
        <dbReference type="EMBL" id="KCW71689.1"/>
    </source>
</evidence>
<dbReference type="Gene3D" id="2.60.40.150">
    <property type="entry name" value="C2 domain"/>
    <property type="match status" value="1"/>
</dbReference>
<evidence type="ECO:0000259" key="1">
    <source>
        <dbReference type="PROSITE" id="PS50004"/>
    </source>
</evidence>
<dbReference type="SUPFAM" id="SSF49562">
    <property type="entry name" value="C2 domain (Calcium/lipid-binding domain, CaLB)"/>
    <property type="match status" value="1"/>
</dbReference>
<organism evidence="2">
    <name type="scientific">Eucalyptus grandis</name>
    <name type="common">Flooded gum</name>
    <dbReference type="NCBI Taxonomy" id="71139"/>
    <lineage>
        <taxon>Eukaryota</taxon>
        <taxon>Viridiplantae</taxon>
        <taxon>Streptophyta</taxon>
        <taxon>Embryophyta</taxon>
        <taxon>Tracheophyta</taxon>
        <taxon>Spermatophyta</taxon>
        <taxon>Magnoliopsida</taxon>
        <taxon>eudicotyledons</taxon>
        <taxon>Gunneridae</taxon>
        <taxon>Pentapetalae</taxon>
        <taxon>rosids</taxon>
        <taxon>malvids</taxon>
        <taxon>Myrtales</taxon>
        <taxon>Myrtaceae</taxon>
        <taxon>Myrtoideae</taxon>
        <taxon>Eucalypteae</taxon>
        <taxon>Eucalyptus</taxon>
    </lineage>
</organism>